<comment type="caution">
    <text evidence="12">The sequence shown here is derived from an EMBL/GenBank/DDBJ whole genome shotgun (WGS) entry which is preliminary data.</text>
</comment>
<dbReference type="Gene3D" id="1.20.120.1630">
    <property type="match status" value="1"/>
</dbReference>
<keyword evidence="13" id="KW-1185">Reference proteome</keyword>
<reference evidence="12 13" key="1">
    <citation type="journal article" date="2015" name="Plant Cell">
        <title>Oil accumulation by the oleaginous diatom Fistulifera solaris as revealed by the genome and transcriptome.</title>
        <authorList>
            <person name="Tanaka T."/>
            <person name="Maeda Y."/>
            <person name="Veluchamy A."/>
            <person name="Tanaka M."/>
            <person name="Abida H."/>
            <person name="Marechal E."/>
            <person name="Bowler C."/>
            <person name="Muto M."/>
            <person name="Sunaga Y."/>
            <person name="Tanaka M."/>
            <person name="Yoshino T."/>
            <person name="Taniguchi T."/>
            <person name="Fukuda Y."/>
            <person name="Nemoto M."/>
            <person name="Matsumoto M."/>
            <person name="Wong P.S."/>
            <person name="Aburatani S."/>
            <person name="Fujibuchi W."/>
        </authorList>
    </citation>
    <scope>NUCLEOTIDE SEQUENCE [LARGE SCALE GENOMIC DNA]</scope>
    <source>
        <strain evidence="12 13">JPCC DA0580</strain>
    </source>
</reference>
<dbReference type="InterPro" id="IPR007269">
    <property type="entry name" value="ICMT_MeTrfase"/>
</dbReference>
<evidence type="ECO:0000313" key="13">
    <source>
        <dbReference type="Proteomes" id="UP000198406"/>
    </source>
</evidence>
<organism evidence="12 13">
    <name type="scientific">Fistulifera solaris</name>
    <name type="common">Oleaginous diatom</name>
    <dbReference type="NCBI Taxonomy" id="1519565"/>
    <lineage>
        <taxon>Eukaryota</taxon>
        <taxon>Sar</taxon>
        <taxon>Stramenopiles</taxon>
        <taxon>Ochrophyta</taxon>
        <taxon>Bacillariophyta</taxon>
        <taxon>Bacillariophyceae</taxon>
        <taxon>Bacillariophycidae</taxon>
        <taxon>Naviculales</taxon>
        <taxon>Naviculaceae</taxon>
        <taxon>Fistulifera</taxon>
    </lineage>
</organism>
<name>A0A1Z5KJQ5_FISSO</name>
<dbReference type="PROSITE" id="PS51564">
    <property type="entry name" value="SAM_ICMT"/>
    <property type="match status" value="1"/>
</dbReference>
<sequence length="291" mass="33262">MNSYPFRNVIQPLQRRLDFQNWQDYPQFASNQSLGRVALIATILGLLWGVHAVLSVQCIWGYVMYGSNSLMLWQWSSYMLCLTTFHLLEFFVTAIYNHPSALSADSFLVNHSAAYTAAALTSWTEFALHPILPWSNHFSVSCVGLILLGIGQILRSLAMKTAASSFHHMIQIQPHHTLVTTGIYKYFRHGSYAGFYYWCCGTQLLLGNYLHTIAFAIVCWSFFSKRIPYEEELLCREYPHEYPNYCAKTWIGIPFIRSFGLEKYHRKERESSLGKGNPAASSKANVTPKSN</sequence>
<feature type="region of interest" description="Disordered" evidence="11">
    <location>
        <begin position="269"/>
        <end position="291"/>
    </location>
</feature>
<dbReference type="GO" id="GO:0004671">
    <property type="term" value="F:protein C-terminal S-isoprenylcysteine carboxyl O-methyltransferase activity"/>
    <property type="evidence" value="ECO:0007669"/>
    <property type="project" value="UniProtKB-EC"/>
</dbReference>
<dbReference type="GO" id="GO:0005789">
    <property type="term" value="C:endoplasmic reticulum membrane"/>
    <property type="evidence" value="ECO:0007669"/>
    <property type="project" value="UniProtKB-SubCell"/>
</dbReference>
<keyword evidence="9 10" id="KW-0472">Membrane</keyword>
<gene>
    <name evidence="12" type="ORF">FisN_23Lh066</name>
</gene>
<evidence type="ECO:0000256" key="4">
    <source>
        <dbReference type="ARBA" id="ARBA00022603"/>
    </source>
</evidence>
<keyword evidence="8 10" id="KW-1133">Transmembrane helix</keyword>
<feature type="transmembrane region" description="Helical" evidence="10">
    <location>
        <begin position="108"/>
        <end position="132"/>
    </location>
</feature>
<evidence type="ECO:0000256" key="7">
    <source>
        <dbReference type="ARBA" id="ARBA00022692"/>
    </source>
</evidence>
<dbReference type="InParanoid" id="A0A1Z5KJQ5"/>
<evidence type="ECO:0000313" key="12">
    <source>
        <dbReference type="EMBL" id="GAX26540.1"/>
    </source>
</evidence>
<dbReference type="Pfam" id="PF04140">
    <property type="entry name" value="ICMT"/>
    <property type="match status" value="1"/>
</dbReference>
<evidence type="ECO:0000256" key="9">
    <source>
        <dbReference type="ARBA" id="ARBA00023136"/>
    </source>
</evidence>
<evidence type="ECO:0000256" key="10">
    <source>
        <dbReference type="RuleBase" id="RU362022"/>
    </source>
</evidence>
<keyword evidence="7 10" id="KW-0812">Transmembrane</keyword>
<dbReference type="AlphaFoldDB" id="A0A1Z5KJQ5"/>
<keyword evidence="4 10" id="KW-0489">Methyltransferase</keyword>
<evidence type="ECO:0000256" key="11">
    <source>
        <dbReference type="SAM" id="MobiDB-lite"/>
    </source>
</evidence>
<accession>A0A1Z5KJQ5</accession>
<keyword evidence="6 10" id="KW-0949">S-adenosyl-L-methionine</keyword>
<comment type="subcellular location">
    <subcellularLocation>
        <location evidence="10">Endoplasmic reticulum membrane</location>
        <topology evidence="10">Multi-pass membrane protein</topology>
    </subcellularLocation>
    <subcellularLocation>
        <location evidence="1">Membrane</location>
        <topology evidence="1">Multi-pass membrane protein</topology>
    </subcellularLocation>
</comment>
<evidence type="ECO:0000256" key="8">
    <source>
        <dbReference type="ARBA" id="ARBA00022989"/>
    </source>
</evidence>
<feature type="compositionally biased region" description="Polar residues" evidence="11">
    <location>
        <begin position="279"/>
        <end position="291"/>
    </location>
</feature>
<dbReference type="OrthoDB" id="422086at2759"/>
<keyword evidence="10" id="KW-0256">Endoplasmic reticulum</keyword>
<dbReference type="PANTHER" id="PTHR12714">
    <property type="entry name" value="PROTEIN-S ISOPRENYLCYSTEINE O-METHYLTRANSFERASE"/>
    <property type="match status" value="1"/>
</dbReference>
<feature type="transmembrane region" description="Helical" evidence="10">
    <location>
        <begin position="75"/>
        <end position="96"/>
    </location>
</feature>
<keyword evidence="5 12" id="KW-0808">Transferase</keyword>
<evidence type="ECO:0000256" key="6">
    <source>
        <dbReference type="ARBA" id="ARBA00022691"/>
    </source>
</evidence>
<proteinExistence type="inferred from homology"/>
<dbReference type="PANTHER" id="PTHR12714:SF9">
    <property type="entry name" value="PROTEIN-S-ISOPRENYLCYSTEINE O-METHYLTRANSFERASE"/>
    <property type="match status" value="1"/>
</dbReference>
<dbReference type="InterPro" id="IPR025770">
    <property type="entry name" value="PPMT_MeTrfase"/>
</dbReference>
<evidence type="ECO:0000256" key="3">
    <source>
        <dbReference type="ARBA" id="ARBA00012151"/>
    </source>
</evidence>
<protein>
    <recommendedName>
        <fullName evidence="3 10">Protein-S-isoprenylcysteine O-methyltransferase</fullName>
        <ecNumber evidence="3 10">2.1.1.100</ecNumber>
    </recommendedName>
</protein>
<dbReference type="EC" id="2.1.1.100" evidence="3 10"/>
<evidence type="ECO:0000256" key="2">
    <source>
        <dbReference type="ARBA" id="ARBA00009140"/>
    </source>
</evidence>
<dbReference type="EMBL" id="BDSP01000247">
    <property type="protein sequence ID" value="GAX26540.1"/>
    <property type="molecule type" value="Genomic_DNA"/>
</dbReference>
<evidence type="ECO:0000256" key="5">
    <source>
        <dbReference type="ARBA" id="ARBA00022679"/>
    </source>
</evidence>
<feature type="transmembrane region" description="Helical" evidence="10">
    <location>
        <begin position="195"/>
        <end position="223"/>
    </location>
</feature>
<comment type="catalytic activity">
    <reaction evidence="10">
        <text>[protein]-C-terminal S-[(2E,6E)-farnesyl]-L-cysteine + S-adenosyl-L-methionine = [protein]-C-terminal S-[(2E,6E)-farnesyl]-L-cysteine methyl ester + S-adenosyl-L-homocysteine</text>
        <dbReference type="Rhea" id="RHEA:21672"/>
        <dbReference type="Rhea" id="RHEA-COMP:12125"/>
        <dbReference type="Rhea" id="RHEA-COMP:12126"/>
        <dbReference type="ChEBI" id="CHEBI:57856"/>
        <dbReference type="ChEBI" id="CHEBI:59789"/>
        <dbReference type="ChEBI" id="CHEBI:90510"/>
        <dbReference type="ChEBI" id="CHEBI:90511"/>
        <dbReference type="EC" id="2.1.1.100"/>
    </reaction>
</comment>
<feature type="transmembrane region" description="Helical" evidence="10">
    <location>
        <begin position="37"/>
        <end position="63"/>
    </location>
</feature>
<dbReference type="Proteomes" id="UP000198406">
    <property type="component" value="Unassembled WGS sequence"/>
</dbReference>
<dbReference type="GO" id="GO:0032259">
    <property type="term" value="P:methylation"/>
    <property type="evidence" value="ECO:0007669"/>
    <property type="project" value="UniProtKB-KW"/>
</dbReference>
<comment type="similarity">
    <text evidence="2 10">Belongs to the class VI-like SAM-binding methyltransferase superfamily. Isoprenylcysteine carboxyl methyltransferase family.</text>
</comment>
<feature type="transmembrane region" description="Helical" evidence="10">
    <location>
        <begin position="138"/>
        <end position="158"/>
    </location>
</feature>
<evidence type="ECO:0000256" key="1">
    <source>
        <dbReference type="ARBA" id="ARBA00004141"/>
    </source>
</evidence>